<keyword evidence="7 8" id="KW-0275">Fatty acid biosynthesis</keyword>
<evidence type="ECO:0000313" key="10">
    <source>
        <dbReference type="EMBL" id="MBB6431058.1"/>
    </source>
</evidence>
<evidence type="ECO:0000256" key="1">
    <source>
        <dbReference type="ARBA" id="ARBA00022516"/>
    </source>
</evidence>
<keyword evidence="2 8" id="KW-0808">Transferase</keyword>
<evidence type="ECO:0000256" key="7">
    <source>
        <dbReference type="ARBA" id="ARBA00023160"/>
    </source>
</evidence>
<comment type="catalytic activity">
    <reaction evidence="8">
        <text>apo-[ACP] + CoA = holo-[ACP] + adenosine 3',5'-bisphosphate + H(+)</text>
        <dbReference type="Rhea" id="RHEA:12068"/>
        <dbReference type="Rhea" id="RHEA-COMP:9685"/>
        <dbReference type="Rhea" id="RHEA-COMP:9690"/>
        <dbReference type="ChEBI" id="CHEBI:15378"/>
        <dbReference type="ChEBI" id="CHEBI:29999"/>
        <dbReference type="ChEBI" id="CHEBI:57287"/>
        <dbReference type="ChEBI" id="CHEBI:58343"/>
        <dbReference type="ChEBI" id="CHEBI:64479"/>
        <dbReference type="EC" id="2.7.8.7"/>
    </reaction>
</comment>
<dbReference type="GO" id="GO:0008897">
    <property type="term" value="F:holo-[acyl-carrier-protein] synthase activity"/>
    <property type="evidence" value="ECO:0007669"/>
    <property type="project" value="UniProtKB-UniRule"/>
</dbReference>
<keyword evidence="11" id="KW-1185">Reference proteome</keyword>
<gene>
    <name evidence="8" type="primary">acpS</name>
    <name evidence="10" type="ORF">HNQ40_002864</name>
</gene>
<organism evidence="10 11">
    <name type="scientific">Algisphaera agarilytica</name>
    <dbReference type="NCBI Taxonomy" id="1385975"/>
    <lineage>
        <taxon>Bacteria</taxon>
        <taxon>Pseudomonadati</taxon>
        <taxon>Planctomycetota</taxon>
        <taxon>Phycisphaerae</taxon>
        <taxon>Phycisphaerales</taxon>
        <taxon>Phycisphaeraceae</taxon>
        <taxon>Algisphaera</taxon>
    </lineage>
</organism>
<evidence type="ECO:0000256" key="8">
    <source>
        <dbReference type="HAMAP-Rule" id="MF_00101"/>
    </source>
</evidence>
<evidence type="ECO:0000256" key="4">
    <source>
        <dbReference type="ARBA" id="ARBA00022832"/>
    </source>
</evidence>
<dbReference type="Proteomes" id="UP000541810">
    <property type="component" value="Unassembled WGS sequence"/>
</dbReference>
<evidence type="ECO:0000256" key="5">
    <source>
        <dbReference type="ARBA" id="ARBA00022842"/>
    </source>
</evidence>
<comment type="function">
    <text evidence="8">Transfers the 4'-phosphopantetheine moiety from coenzyme A to a Ser of acyl-carrier-protein.</text>
</comment>
<dbReference type="NCBIfam" id="TIGR00516">
    <property type="entry name" value="acpS"/>
    <property type="match status" value="1"/>
</dbReference>
<dbReference type="InterPro" id="IPR002582">
    <property type="entry name" value="ACPS"/>
</dbReference>
<dbReference type="AlphaFoldDB" id="A0A7X0LMI4"/>
<dbReference type="EMBL" id="JACHGY010000001">
    <property type="protein sequence ID" value="MBB6431058.1"/>
    <property type="molecule type" value="Genomic_DNA"/>
</dbReference>
<dbReference type="GO" id="GO:0005737">
    <property type="term" value="C:cytoplasm"/>
    <property type="evidence" value="ECO:0007669"/>
    <property type="project" value="UniProtKB-SubCell"/>
</dbReference>
<keyword evidence="1 8" id="KW-0444">Lipid biosynthesis</keyword>
<comment type="subcellular location">
    <subcellularLocation>
        <location evidence="8">Cytoplasm</location>
    </subcellularLocation>
</comment>
<dbReference type="InterPro" id="IPR008278">
    <property type="entry name" value="4-PPantetheinyl_Trfase_dom"/>
</dbReference>
<keyword evidence="4 8" id="KW-0276">Fatty acid metabolism</keyword>
<comment type="cofactor">
    <cofactor evidence="8">
        <name>Mg(2+)</name>
        <dbReference type="ChEBI" id="CHEBI:18420"/>
    </cofactor>
</comment>
<reference evidence="10 11" key="1">
    <citation type="submission" date="2020-08" db="EMBL/GenBank/DDBJ databases">
        <title>Genomic Encyclopedia of Type Strains, Phase IV (KMG-IV): sequencing the most valuable type-strain genomes for metagenomic binning, comparative biology and taxonomic classification.</title>
        <authorList>
            <person name="Goeker M."/>
        </authorList>
    </citation>
    <scope>NUCLEOTIDE SEQUENCE [LARGE SCALE GENOMIC DNA]</scope>
    <source>
        <strain evidence="10 11">DSM 103725</strain>
    </source>
</reference>
<dbReference type="EC" id="2.7.8.7" evidence="8"/>
<dbReference type="Pfam" id="PF01648">
    <property type="entry name" value="ACPS"/>
    <property type="match status" value="1"/>
</dbReference>
<comment type="caution">
    <text evidence="10">The sequence shown here is derived from an EMBL/GenBank/DDBJ whole genome shotgun (WGS) entry which is preliminary data.</text>
</comment>
<protein>
    <recommendedName>
        <fullName evidence="8">Holo-[acyl-carrier-protein] synthase</fullName>
        <shortName evidence="8">Holo-ACP synthase</shortName>
        <ecNumber evidence="8">2.7.8.7</ecNumber>
    </recommendedName>
    <alternativeName>
        <fullName evidence="8">4'-phosphopantetheinyl transferase AcpS</fullName>
    </alternativeName>
</protein>
<dbReference type="NCBIfam" id="TIGR00556">
    <property type="entry name" value="pantethn_trn"/>
    <property type="match status" value="1"/>
</dbReference>
<dbReference type="InterPro" id="IPR037143">
    <property type="entry name" value="4-PPantetheinyl_Trfase_dom_sf"/>
</dbReference>
<evidence type="ECO:0000256" key="6">
    <source>
        <dbReference type="ARBA" id="ARBA00023098"/>
    </source>
</evidence>
<dbReference type="RefSeq" id="WP_184678554.1">
    <property type="nucleotide sequence ID" value="NZ_JACHGY010000001.1"/>
</dbReference>
<name>A0A7X0LMI4_9BACT</name>
<dbReference type="SUPFAM" id="SSF56214">
    <property type="entry name" value="4'-phosphopantetheinyl transferase"/>
    <property type="match status" value="1"/>
</dbReference>
<accession>A0A7X0LMI4</accession>
<evidence type="ECO:0000256" key="2">
    <source>
        <dbReference type="ARBA" id="ARBA00022679"/>
    </source>
</evidence>
<dbReference type="InterPro" id="IPR004568">
    <property type="entry name" value="Ppantetheine-prot_Trfase_dom"/>
</dbReference>
<keyword evidence="8" id="KW-0963">Cytoplasm</keyword>
<comment type="similarity">
    <text evidence="8">Belongs to the P-Pant transferase superfamily. AcpS family.</text>
</comment>
<evidence type="ECO:0000256" key="3">
    <source>
        <dbReference type="ARBA" id="ARBA00022723"/>
    </source>
</evidence>
<keyword evidence="3 8" id="KW-0479">Metal-binding</keyword>
<feature type="binding site" evidence="8">
    <location>
        <position position="59"/>
    </location>
    <ligand>
        <name>Mg(2+)</name>
        <dbReference type="ChEBI" id="CHEBI:18420"/>
    </ligand>
</feature>
<evidence type="ECO:0000259" key="9">
    <source>
        <dbReference type="Pfam" id="PF01648"/>
    </source>
</evidence>
<feature type="binding site" evidence="8">
    <location>
        <position position="9"/>
    </location>
    <ligand>
        <name>Mg(2+)</name>
        <dbReference type="ChEBI" id="CHEBI:18420"/>
    </ligand>
</feature>
<dbReference type="GO" id="GO:0000287">
    <property type="term" value="F:magnesium ion binding"/>
    <property type="evidence" value="ECO:0007669"/>
    <property type="project" value="UniProtKB-UniRule"/>
</dbReference>
<dbReference type="HAMAP" id="MF_00101">
    <property type="entry name" value="AcpS"/>
    <property type="match status" value="1"/>
</dbReference>
<keyword evidence="5 8" id="KW-0460">Magnesium</keyword>
<dbReference type="Gene3D" id="3.90.470.20">
    <property type="entry name" value="4'-phosphopantetheinyl transferase domain"/>
    <property type="match status" value="1"/>
</dbReference>
<feature type="domain" description="4'-phosphopantetheinyl transferase" evidence="9">
    <location>
        <begin position="7"/>
        <end position="104"/>
    </location>
</feature>
<evidence type="ECO:0000313" key="11">
    <source>
        <dbReference type="Proteomes" id="UP000541810"/>
    </source>
</evidence>
<dbReference type="GO" id="GO:0006633">
    <property type="term" value="P:fatty acid biosynthetic process"/>
    <property type="evidence" value="ECO:0007669"/>
    <property type="project" value="UniProtKB-UniRule"/>
</dbReference>
<sequence length="131" mass="14320">MRIIGHGVDIVEKSRIEHMIEDHGERFLNRCFTEAERAYSDGNTKRRMEHLAGRFAAKEAILKVLGTGWSGGIAWTDAEVVREPSGRPTVALHGKCAEVAAELGITEWWLSISHIETHAVASAIGVATGES</sequence>
<proteinExistence type="inferred from homology"/>
<keyword evidence="6 8" id="KW-0443">Lipid metabolism</keyword>